<keyword evidence="1 4" id="KW-0808">Transferase</keyword>
<dbReference type="CDD" id="cd03801">
    <property type="entry name" value="GT4_PimA-like"/>
    <property type="match status" value="1"/>
</dbReference>
<accession>A0A6N2U0J4</accession>
<dbReference type="AlphaFoldDB" id="A0A6N2U0J4"/>
<dbReference type="EC" id="2.4.1.301" evidence="4"/>
<dbReference type="PANTHER" id="PTHR46401:SF2">
    <property type="entry name" value="GLYCOSYLTRANSFERASE WBBK-RELATED"/>
    <property type="match status" value="1"/>
</dbReference>
<dbReference type="RefSeq" id="WP_120079129.1">
    <property type="nucleotide sequence ID" value="NZ_CACRTD010000026.1"/>
</dbReference>
<evidence type="ECO:0000313" key="4">
    <source>
        <dbReference type="EMBL" id="VYT11904.1"/>
    </source>
</evidence>
<reference evidence="4" key="1">
    <citation type="submission" date="2019-11" db="EMBL/GenBank/DDBJ databases">
        <authorList>
            <person name="Feng L."/>
        </authorList>
    </citation>
    <scope>NUCLEOTIDE SEQUENCE</scope>
    <source>
        <strain evidence="4">BovatusLFYP28</strain>
    </source>
</reference>
<evidence type="ECO:0000259" key="3">
    <source>
        <dbReference type="Pfam" id="PF13439"/>
    </source>
</evidence>
<organism evidence="4">
    <name type="scientific">Bacteroides ovatus</name>
    <dbReference type="NCBI Taxonomy" id="28116"/>
    <lineage>
        <taxon>Bacteria</taxon>
        <taxon>Pseudomonadati</taxon>
        <taxon>Bacteroidota</taxon>
        <taxon>Bacteroidia</taxon>
        <taxon>Bacteroidales</taxon>
        <taxon>Bacteroidaceae</taxon>
        <taxon>Bacteroides</taxon>
    </lineage>
</organism>
<sequence>MRILVVSFSVNGAMGDNFFLLTKFFSKEHEVFVVTNKNIGYELLGTKNICNIPFDRKKPLDFVNPLSYYCIYKYVHSLDFDVCFIHSPHPVNRFIYRIVDHKKIISFVHDHILHSGVRQLDAYLLKAQYKDYFKYSAKIIVSCHFMKNDILRLGLIKDEKKIAVNYLGLIENLVYPKNENKILDIDVLFFGRIEYYKGLDILVEAGKQMKNVKFMIAGKGDISQIFGIDSLPSNFEHVNKYVPDNELAGLIQRSKVIVLPYRDATGTQTVQSVFYYEKPVVATNTGCFPEYIEDGVDGIIVPALDIVALRQALEKLLGNDELRKTMGKNGFKKLAVKFSNDEIYKKYISIFGSICK</sequence>
<evidence type="ECO:0000259" key="2">
    <source>
        <dbReference type="Pfam" id="PF00534"/>
    </source>
</evidence>
<keyword evidence="4" id="KW-0328">Glycosyltransferase</keyword>
<dbReference type="SUPFAM" id="SSF53756">
    <property type="entry name" value="UDP-Glycosyltransferase/glycogen phosphorylase"/>
    <property type="match status" value="1"/>
</dbReference>
<dbReference type="Pfam" id="PF00534">
    <property type="entry name" value="Glycos_transf_1"/>
    <property type="match status" value="1"/>
</dbReference>
<name>A0A6N2U0J4_BACOV</name>
<protein>
    <submittedName>
        <fullName evidence="4">Alpha-D-kanosaminyltransferase</fullName>
        <ecNumber evidence="4">2.4.1.301</ecNumber>
    </submittedName>
</protein>
<dbReference type="Gene3D" id="3.40.50.2000">
    <property type="entry name" value="Glycogen Phosphorylase B"/>
    <property type="match status" value="2"/>
</dbReference>
<feature type="domain" description="Glycosyltransferase subfamily 4-like N-terminal" evidence="3">
    <location>
        <begin position="27"/>
        <end position="166"/>
    </location>
</feature>
<dbReference type="Pfam" id="PF13439">
    <property type="entry name" value="Glyco_transf_4"/>
    <property type="match status" value="1"/>
</dbReference>
<dbReference type="InterPro" id="IPR001296">
    <property type="entry name" value="Glyco_trans_1"/>
</dbReference>
<dbReference type="EMBL" id="CACRTD010000026">
    <property type="protein sequence ID" value="VYT11904.1"/>
    <property type="molecule type" value="Genomic_DNA"/>
</dbReference>
<dbReference type="GO" id="GO:0009103">
    <property type="term" value="P:lipopolysaccharide biosynthetic process"/>
    <property type="evidence" value="ECO:0007669"/>
    <property type="project" value="TreeGrafter"/>
</dbReference>
<evidence type="ECO:0000256" key="1">
    <source>
        <dbReference type="ARBA" id="ARBA00022679"/>
    </source>
</evidence>
<gene>
    <name evidence="4" type="primary">kanE_2</name>
    <name evidence="4" type="ORF">BOLFYP28_01476</name>
</gene>
<proteinExistence type="predicted"/>
<dbReference type="InterPro" id="IPR028098">
    <property type="entry name" value="Glyco_trans_4-like_N"/>
</dbReference>
<dbReference type="PANTHER" id="PTHR46401">
    <property type="entry name" value="GLYCOSYLTRANSFERASE WBBK-RELATED"/>
    <property type="match status" value="1"/>
</dbReference>
<feature type="domain" description="Glycosyl transferase family 1" evidence="2">
    <location>
        <begin position="185"/>
        <end position="332"/>
    </location>
</feature>
<dbReference type="GO" id="GO:0016757">
    <property type="term" value="F:glycosyltransferase activity"/>
    <property type="evidence" value="ECO:0007669"/>
    <property type="project" value="UniProtKB-KW"/>
</dbReference>